<dbReference type="InterPro" id="IPR041540">
    <property type="entry name" value="VATC"/>
</dbReference>
<dbReference type="EMBL" id="JBGBPQ010000003">
    <property type="protein sequence ID" value="KAL1526591.1"/>
    <property type="molecule type" value="Genomic_DNA"/>
</dbReference>
<evidence type="ECO:0000256" key="2">
    <source>
        <dbReference type="ARBA" id="ARBA00022723"/>
    </source>
</evidence>
<keyword evidence="2" id="KW-0479">Metal-binding</keyword>
<reference evidence="6 7" key="1">
    <citation type="journal article" date="2024" name="Science">
        <title>Giant polyketide synthase enzymes in the biosynthesis of giant marine polyether toxins.</title>
        <authorList>
            <person name="Fallon T.R."/>
            <person name="Shende V.V."/>
            <person name="Wierzbicki I.H."/>
            <person name="Pendleton A.L."/>
            <person name="Watervoot N.F."/>
            <person name="Auber R.P."/>
            <person name="Gonzalez D.J."/>
            <person name="Wisecaver J.H."/>
            <person name="Moore B.S."/>
        </authorList>
    </citation>
    <scope>NUCLEOTIDE SEQUENCE [LARGE SCALE GENOMIC DNA]</scope>
    <source>
        <strain evidence="6 7">12B1</strain>
    </source>
</reference>
<comment type="caution">
    <text evidence="4">Lacks conserved residue(s) required for the propagation of feature annotation.</text>
</comment>
<comment type="caution">
    <text evidence="6">The sequence shown here is derived from an EMBL/GenBank/DDBJ whole genome shotgun (WGS) entry which is preliminary data.</text>
</comment>
<dbReference type="Pfam" id="PF18716">
    <property type="entry name" value="VATC"/>
    <property type="match status" value="1"/>
</dbReference>
<protein>
    <recommendedName>
        <fullName evidence="5">Vms1-associating treble clef domain-containing protein</fullName>
    </recommendedName>
</protein>
<evidence type="ECO:0000313" key="6">
    <source>
        <dbReference type="EMBL" id="KAL1526591.1"/>
    </source>
</evidence>
<comment type="cofactor">
    <cofactor evidence="1">
        <name>a divalent metal cation</name>
        <dbReference type="ChEBI" id="CHEBI:60240"/>
    </cofactor>
</comment>
<dbReference type="InterPro" id="IPR032466">
    <property type="entry name" value="Metal_Hydrolase"/>
</dbReference>
<keyword evidence="3" id="KW-0378">Hydrolase</keyword>
<evidence type="ECO:0000256" key="1">
    <source>
        <dbReference type="ARBA" id="ARBA00001968"/>
    </source>
</evidence>
<dbReference type="PANTHER" id="PTHR10819:SF3">
    <property type="entry name" value="PHOSPHOTRIESTERASE-RELATED PROTEIN"/>
    <property type="match status" value="1"/>
</dbReference>
<dbReference type="SUPFAM" id="SSF51556">
    <property type="entry name" value="Metallo-dependent hydrolases"/>
    <property type="match status" value="1"/>
</dbReference>
<evidence type="ECO:0000313" key="7">
    <source>
        <dbReference type="Proteomes" id="UP001515480"/>
    </source>
</evidence>
<evidence type="ECO:0000256" key="3">
    <source>
        <dbReference type="ARBA" id="ARBA00022801"/>
    </source>
</evidence>
<evidence type="ECO:0000256" key="4">
    <source>
        <dbReference type="PROSITE-ProRule" id="PRU00679"/>
    </source>
</evidence>
<dbReference type="InterPro" id="IPR001559">
    <property type="entry name" value="Phosphotriesterase"/>
</dbReference>
<name>A0AB34K133_PRYPA</name>
<keyword evidence="7" id="KW-1185">Reference proteome</keyword>
<dbReference type="PROSITE" id="PS51347">
    <property type="entry name" value="PHOSPHOTRIESTERASE_2"/>
    <property type="match status" value="1"/>
</dbReference>
<feature type="domain" description="Vms1-associating treble clef" evidence="5">
    <location>
        <begin position="388"/>
        <end position="439"/>
    </location>
</feature>
<gene>
    <name evidence="6" type="ORF">AB1Y20_015296</name>
</gene>
<proteinExistence type="inferred from homology"/>
<organism evidence="6 7">
    <name type="scientific">Prymnesium parvum</name>
    <name type="common">Toxic golden alga</name>
    <dbReference type="NCBI Taxonomy" id="97485"/>
    <lineage>
        <taxon>Eukaryota</taxon>
        <taxon>Haptista</taxon>
        <taxon>Haptophyta</taxon>
        <taxon>Prymnesiophyceae</taxon>
        <taxon>Prymnesiales</taxon>
        <taxon>Prymnesiaceae</taxon>
        <taxon>Prymnesium</taxon>
    </lineage>
</organism>
<sequence>MEAVTVRGALPADVRVGLVLPHEYLVFDLAGRYSPSSSLRMQSLRDAPITLERLAEFRAHPLRSLVNLRSPPLEVLAREIKDCAAELADSREGLLIVDAAATAEEGRDPEALLALSERTGVHIVMSTGLRAQQAAATPTAEDAEAEDELLTQLADLLVAELRVGVEVRRGVRVCAGVLSLGIPLCPPISLVHTRLFRALARAQTRTGAPIVCAAPAARAASPGDAPEAVLEALRAFVTYGAVPGQIIVTHAQHLLSEHGDAGALRVLLREGFNLTVDGIGNSWSIIGAQSCEDELALPISEEIVARSLATLVDEGFGGQIMLSHCVSSQLQLRSAGGGGYAHLQRFFFPRLRRLGIGDAAILQMTQSNAMRLLQWKRPAGPPSRLMKAWSCDACHRTFEETVNPSDVQPGDRMYYEKFSFRYCSTVCLGNHRKAAFVQPFHCQAPE</sequence>
<evidence type="ECO:0000259" key="5">
    <source>
        <dbReference type="Pfam" id="PF18716"/>
    </source>
</evidence>
<dbReference type="GO" id="GO:0008270">
    <property type="term" value="F:zinc ion binding"/>
    <property type="evidence" value="ECO:0007669"/>
    <property type="project" value="InterPro"/>
</dbReference>
<dbReference type="Proteomes" id="UP001515480">
    <property type="component" value="Unassembled WGS sequence"/>
</dbReference>
<dbReference type="GO" id="GO:0016787">
    <property type="term" value="F:hydrolase activity"/>
    <property type="evidence" value="ECO:0007669"/>
    <property type="project" value="UniProtKB-KW"/>
</dbReference>
<dbReference type="Pfam" id="PF02126">
    <property type="entry name" value="PTE"/>
    <property type="match status" value="1"/>
</dbReference>
<accession>A0AB34K133</accession>
<comment type="similarity">
    <text evidence="4">Belongs to the metallo-dependent hydrolases superfamily. Phosphotriesterase family.</text>
</comment>
<dbReference type="AlphaFoldDB" id="A0AB34K133"/>
<dbReference type="Gene3D" id="3.20.20.140">
    <property type="entry name" value="Metal-dependent hydrolases"/>
    <property type="match status" value="1"/>
</dbReference>
<dbReference type="PANTHER" id="PTHR10819">
    <property type="entry name" value="PHOSPHOTRIESTERASE-RELATED"/>
    <property type="match status" value="1"/>
</dbReference>